<dbReference type="PANTHER" id="PTHR44591">
    <property type="entry name" value="STRESS RESPONSE REGULATOR PROTEIN 1"/>
    <property type="match status" value="1"/>
</dbReference>
<dbReference type="PANTHER" id="PTHR44591:SF21">
    <property type="entry name" value="TWO-COMPONENT RESPONSE REGULATOR"/>
    <property type="match status" value="1"/>
</dbReference>
<evidence type="ECO:0000313" key="5">
    <source>
        <dbReference type="Proteomes" id="UP001279660"/>
    </source>
</evidence>
<keyword evidence="1 2" id="KW-0597">Phosphoprotein</keyword>
<dbReference type="SMART" id="SM00448">
    <property type="entry name" value="REC"/>
    <property type="match status" value="1"/>
</dbReference>
<keyword evidence="5" id="KW-1185">Reference proteome</keyword>
<accession>A0ABU4PMK9</accession>
<feature type="modified residue" description="4-aspartylphosphate" evidence="2">
    <location>
        <position position="63"/>
    </location>
</feature>
<name>A0ABU4PMK9_9SPHN</name>
<dbReference type="InterPro" id="IPR011006">
    <property type="entry name" value="CheY-like_superfamily"/>
</dbReference>
<dbReference type="Gene3D" id="3.40.50.2300">
    <property type="match status" value="1"/>
</dbReference>
<dbReference type="Proteomes" id="UP001279660">
    <property type="component" value="Unassembled WGS sequence"/>
</dbReference>
<comment type="caution">
    <text evidence="4">The sequence shown here is derived from an EMBL/GenBank/DDBJ whole genome shotgun (WGS) entry which is preliminary data.</text>
</comment>
<dbReference type="PROSITE" id="PS50110">
    <property type="entry name" value="RESPONSE_REGULATORY"/>
    <property type="match status" value="1"/>
</dbReference>
<dbReference type="Pfam" id="PF00072">
    <property type="entry name" value="Response_reg"/>
    <property type="match status" value="1"/>
</dbReference>
<evidence type="ECO:0000259" key="3">
    <source>
        <dbReference type="PROSITE" id="PS50110"/>
    </source>
</evidence>
<evidence type="ECO:0000256" key="2">
    <source>
        <dbReference type="PROSITE-ProRule" id="PRU00169"/>
    </source>
</evidence>
<protein>
    <submittedName>
        <fullName evidence="4">Response regulator</fullName>
    </submittedName>
</protein>
<dbReference type="RefSeq" id="WP_029623083.1">
    <property type="nucleotide sequence ID" value="NZ_JAWXXV010000001.1"/>
</dbReference>
<sequence length="145" mass="15338">MLFARKKRRISRLLLVEDEPLVAFDTEHFLREAEFEMVATVDRVSDALAVIADAREIDLVLVDISLADGSGIDVARAAHQAGVPVLFVTGSCPEGGRAVAAGCLSKPYAQRDLLAAIAAIEAVLDGKKPRRVPGGLSLFAGVAEA</sequence>
<feature type="domain" description="Response regulatory" evidence="3">
    <location>
        <begin position="12"/>
        <end position="121"/>
    </location>
</feature>
<reference evidence="4 5" key="1">
    <citation type="submission" date="2023-11" db="EMBL/GenBank/DDBJ databases">
        <title>MicrobeMod: A computational toolkit for identifying prokaryotic methylation and restriction-modification with nanopore sequencing.</title>
        <authorList>
            <person name="Crits-Christoph A."/>
            <person name="Kang S.C."/>
            <person name="Lee H."/>
            <person name="Ostrov N."/>
        </authorList>
    </citation>
    <scope>NUCLEOTIDE SEQUENCE [LARGE SCALE GENOMIC DNA]</scope>
    <source>
        <strain evidence="4 5">ATCC 14820</strain>
    </source>
</reference>
<dbReference type="InterPro" id="IPR050595">
    <property type="entry name" value="Bact_response_regulator"/>
</dbReference>
<proteinExistence type="predicted"/>
<gene>
    <name evidence="4" type="ORF">SIL82_14050</name>
</gene>
<dbReference type="SUPFAM" id="SSF52172">
    <property type="entry name" value="CheY-like"/>
    <property type="match status" value="1"/>
</dbReference>
<dbReference type="EMBL" id="JAWXXV010000001">
    <property type="protein sequence ID" value="MDX5985376.1"/>
    <property type="molecule type" value="Genomic_DNA"/>
</dbReference>
<evidence type="ECO:0000256" key="1">
    <source>
        <dbReference type="ARBA" id="ARBA00022553"/>
    </source>
</evidence>
<evidence type="ECO:0000313" key="4">
    <source>
        <dbReference type="EMBL" id="MDX5985376.1"/>
    </source>
</evidence>
<organism evidence="4 5">
    <name type="scientific">Sphingomonas echinoides</name>
    <dbReference type="NCBI Taxonomy" id="59803"/>
    <lineage>
        <taxon>Bacteria</taxon>
        <taxon>Pseudomonadati</taxon>
        <taxon>Pseudomonadota</taxon>
        <taxon>Alphaproteobacteria</taxon>
        <taxon>Sphingomonadales</taxon>
        <taxon>Sphingomonadaceae</taxon>
        <taxon>Sphingomonas</taxon>
    </lineage>
</organism>
<dbReference type="InterPro" id="IPR001789">
    <property type="entry name" value="Sig_transdc_resp-reg_receiver"/>
</dbReference>